<dbReference type="AlphaFoldDB" id="A0A853B2I3"/>
<sequence length="76" mass="7956">MNTPAKTSPRKPFLMRLGIGVFAVGVLAVLAVFVLFAFGLRDLPVWLSALAGVATPLGIALSLISLVREHRKAAAG</sequence>
<feature type="transmembrane region" description="Helical" evidence="1">
    <location>
        <begin position="46"/>
        <end position="67"/>
    </location>
</feature>
<name>A0A853B2I3_9PSEU</name>
<dbReference type="Proteomes" id="UP000549616">
    <property type="component" value="Unassembled WGS sequence"/>
</dbReference>
<proteinExistence type="predicted"/>
<gene>
    <name evidence="2" type="ORF">HNR02_002543</name>
</gene>
<comment type="caution">
    <text evidence="2">The sequence shown here is derived from an EMBL/GenBank/DDBJ whole genome shotgun (WGS) entry which is preliminary data.</text>
</comment>
<protein>
    <submittedName>
        <fullName evidence="2">Uncharacterized protein</fullName>
    </submittedName>
</protein>
<evidence type="ECO:0000313" key="2">
    <source>
        <dbReference type="EMBL" id="NYI89220.1"/>
    </source>
</evidence>
<keyword evidence="1" id="KW-1133">Transmembrane helix</keyword>
<feature type="transmembrane region" description="Helical" evidence="1">
    <location>
        <begin position="21"/>
        <end position="40"/>
    </location>
</feature>
<evidence type="ECO:0000256" key="1">
    <source>
        <dbReference type="SAM" id="Phobius"/>
    </source>
</evidence>
<reference evidence="2 3" key="1">
    <citation type="submission" date="2020-07" db="EMBL/GenBank/DDBJ databases">
        <title>Sequencing the genomes of 1000 actinobacteria strains.</title>
        <authorList>
            <person name="Klenk H.-P."/>
        </authorList>
    </citation>
    <scope>NUCLEOTIDE SEQUENCE [LARGE SCALE GENOMIC DNA]</scope>
    <source>
        <strain evidence="2 3">DSM 104006</strain>
    </source>
</reference>
<dbReference type="EMBL" id="JACCFK010000001">
    <property type="protein sequence ID" value="NYI89220.1"/>
    <property type="molecule type" value="Genomic_DNA"/>
</dbReference>
<evidence type="ECO:0000313" key="3">
    <source>
        <dbReference type="Proteomes" id="UP000549616"/>
    </source>
</evidence>
<keyword evidence="1" id="KW-0812">Transmembrane</keyword>
<dbReference type="RefSeq" id="WP_179773405.1">
    <property type="nucleotide sequence ID" value="NZ_JACCFK010000001.1"/>
</dbReference>
<organism evidence="2 3">
    <name type="scientific">Amycolatopsis endophytica</name>
    <dbReference type="NCBI Taxonomy" id="860233"/>
    <lineage>
        <taxon>Bacteria</taxon>
        <taxon>Bacillati</taxon>
        <taxon>Actinomycetota</taxon>
        <taxon>Actinomycetes</taxon>
        <taxon>Pseudonocardiales</taxon>
        <taxon>Pseudonocardiaceae</taxon>
        <taxon>Amycolatopsis</taxon>
    </lineage>
</organism>
<keyword evidence="3" id="KW-1185">Reference proteome</keyword>
<keyword evidence="1" id="KW-0472">Membrane</keyword>
<accession>A0A853B2I3</accession>